<gene>
    <name evidence="4" type="ORF">O9G_000134</name>
</gene>
<evidence type="ECO:0000256" key="1">
    <source>
        <dbReference type="ARBA" id="ARBA00022441"/>
    </source>
</evidence>
<dbReference type="GO" id="GO:0008168">
    <property type="term" value="F:methyltransferase activity"/>
    <property type="evidence" value="ECO:0007669"/>
    <property type="project" value="InterPro"/>
</dbReference>
<organism evidence="4 5">
    <name type="scientific">Rozella allomycis (strain CSF55)</name>
    <dbReference type="NCBI Taxonomy" id="988480"/>
    <lineage>
        <taxon>Eukaryota</taxon>
        <taxon>Fungi</taxon>
        <taxon>Fungi incertae sedis</taxon>
        <taxon>Cryptomycota</taxon>
        <taxon>Cryptomycota incertae sedis</taxon>
        <taxon>Rozella</taxon>
    </lineage>
</organism>
<dbReference type="STRING" id="988480.A0A075ANW0"/>
<keyword evidence="1" id="KW-0880">Kelch repeat</keyword>
<dbReference type="Pfam" id="PF04252">
    <property type="entry name" value="SFM1-like"/>
    <property type="match status" value="1"/>
</dbReference>
<evidence type="ECO:0000313" key="4">
    <source>
        <dbReference type="EMBL" id="EPZ31655.1"/>
    </source>
</evidence>
<dbReference type="HOGENOM" id="CLU_004210_1_0_1"/>
<dbReference type="InterPro" id="IPR010565">
    <property type="entry name" value="Muskelin_N"/>
</dbReference>
<dbReference type="InterPro" id="IPR008979">
    <property type="entry name" value="Galactose-bd-like_sf"/>
</dbReference>
<dbReference type="SUPFAM" id="SSF117281">
    <property type="entry name" value="Kelch motif"/>
    <property type="match status" value="1"/>
</dbReference>
<dbReference type="Pfam" id="PF01344">
    <property type="entry name" value="Kelch_1"/>
    <property type="match status" value="1"/>
</dbReference>
<dbReference type="PANTHER" id="PTHR15526:SF5">
    <property type="entry name" value="MUSKELIN"/>
    <property type="match status" value="1"/>
</dbReference>
<protein>
    <submittedName>
        <fullName evidence="4">Muskelin domain-containing protein</fullName>
    </submittedName>
</protein>
<keyword evidence="5" id="KW-1185">Reference proteome</keyword>
<accession>A0A075ANW0</accession>
<dbReference type="Proteomes" id="UP000030755">
    <property type="component" value="Unassembled WGS sequence"/>
</dbReference>
<dbReference type="Pfam" id="PF06588">
    <property type="entry name" value="Muskelin_N"/>
    <property type="match status" value="1"/>
</dbReference>
<proteinExistence type="predicted"/>
<dbReference type="CDD" id="cd18090">
    <property type="entry name" value="Arginine_MT_Sfm1"/>
    <property type="match status" value="1"/>
</dbReference>
<evidence type="ECO:0000259" key="3">
    <source>
        <dbReference type="Pfam" id="PF06588"/>
    </source>
</evidence>
<dbReference type="InterPro" id="IPR007364">
    <property type="entry name" value="SFM1-like"/>
</dbReference>
<dbReference type="InterPro" id="IPR015915">
    <property type="entry name" value="Kelch-typ_b-propeller"/>
</dbReference>
<dbReference type="EMBL" id="KE561209">
    <property type="protein sequence ID" value="EPZ31655.1"/>
    <property type="molecule type" value="Genomic_DNA"/>
</dbReference>
<sequence length="910" mass="105655">MIVDTIEEDTNVFKFEKSLTNKLKYDIDSYSGYTPNFNPRNVMFDKPLDQSSRWATNSSSQSHFITLKLEKMALVQTICFGKFHKSHVCNMKEFKVFGGMSLNGMHEILFGGLHNDSEAETFPLKCVRKGTMFPCKYIKIVPLASHGGNFNTSIWYIELRGITRGDIVETVKFNFNKFKELQAMKLTLKHLRQKNFVHDFHSLLESTKIQLEDPIISRLYSFIGNFNRAENMVMNLKDDVFLDYVSNTPYKPFWRRLDIDHHPDKRPGVRGGHQMCIDPQRQLIYLLGGWDGAKDLSDFWCYSIRMNRWSCISMDTRVDGGPSPRSCHKICFDPKNQCIFVLGRYIDPDIRPTSNLESDFFKYDINTRKWHCITPDTKKNNGPMLIYDHQVCIDSEKQKLYVFGGRTITPTSAEMSYSGLYIYDIAQNDWHLVRADNIQPRHSVQLKSRIGHSMLYHSSTEKIYIFAGQRNKDYLGDFYVYDIATDQIVDMTFDSSKIGGPDAGFTQRAVIDEELNEIFVLSGLMREKQTNTETFKNSFWVYSIKNDKWSKIYCNENMDPSYWLTMQLQEPCPRYAHQLVYDPTTKMHYLFGGNPGLVSDSKQRLDDFWELSLKRPSVEEIKSKIQFLLRKQNFIEMATINPENALIYLQKSLHEIVKEEEALEFKKLPLLLFQKDSLLSIRDQRVALMESLLQFFPNQMKEPSQIEHMEEEMFDWSIAGNINYTFKIEYNDVHENLPSNMSLLVTCVPDQDQQKIANIKSSNLQVVDYLAQNNIPIDQVCLLDSEATTVLSPEDASKFSYFLFGGILGDVDEMDFDKTSELRQFKFPSRHLGKKQMPLNTAVLVSADILKGKQFDELKFVDDPEWPTGKKESLIMPFRYQADEQGKPIIPEKVLKILLESSCDLDKLLQ</sequence>
<dbReference type="Gene3D" id="2.120.10.80">
    <property type="entry name" value="Kelch-type beta propeller"/>
    <property type="match status" value="2"/>
</dbReference>
<dbReference type="AlphaFoldDB" id="A0A075ANW0"/>
<keyword evidence="2" id="KW-0677">Repeat</keyword>
<dbReference type="GO" id="GO:0005737">
    <property type="term" value="C:cytoplasm"/>
    <property type="evidence" value="ECO:0007669"/>
    <property type="project" value="TreeGrafter"/>
</dbReference>
<name>A0A075ANW0_ROZAC</name>
<dbReference type="InterPro" id="IPR006652">
    <property type="entry name" value="Kelch_1"/>
</dbReference>
<dbReference type="SUPFAM" id="SSF49785">
    <property type="entry name" value="Galactose-binding domain-like"/>
    <property type="match status" value="1"/>
</dbReference>
<dbReference type="Gene3D" id="2.60.120.260">
    <property type="entry name" value="Galactose-binding domain-like"/>
    <property type="match status" value="1"/>
</dbReference>
<reference evidence="4 5" key="1">
    <citation type="journal article" date="2013" name="Curr. Biol.">
        <title>Shared signatures of parasitism and phylogenomics unite Cryptomycota and microsporidia.</title>
        <authorList>
            <person name="James T.Y."/>
            <person name="Pelin A."/>
            <person name="Bonen L."/>
            <person name="Ahrendt S."/>
            <person name="Sain D."/>
            <person name="Corradi N."/>
            <person name="Stajich J.E."/>
        </authorList>
    </citation>
    <scope>NUCLEOTIDE SEQUENCE [LARGE SCALE GENOMIC DNA]</scope>
    <source>
        <strain evidence="4 5">CSF55</strain>
    </source>
</reference>
<dbReference type="PANTHER" id="PTHR15526">
    <property type="entry name" value="MUSKELIN"/>
    <property type="match status" value="1"/>
</dbReference>
<dbReference type="Pfam" id="PF24681">
    <property type="entry name" value="Kelch_KLHDC2_KLHL20_DRC7"/>
    <property type="match status" value="1"/>
</dbReference>
<dbReference type="InterPro" id="IPR052456">
    <property type="entry name" value="CTLH_complex_component"/>
</dbReference>
<dbReference type="OMA" id="MGHCMEY"/>
<evidence type="ECO:0000313" key="5">
    <source>
        <dbReference type="Proteomes" id="UP000030755"/>
    </source>
</evidence>
<dbReference type="OrthoDB" id="10052615at2759"/>
<feature type="domain" description="Muskelin N-terminal" evidence="3">
    <location>
        <begin position="21"/>
        <end position="214"/>
    </location>
</feature>
<evidence type="ECO:0000256" key="2">
    <source>
        <dbReference type="ARBA" id="ARBA00022737"/>
    </source>
</evidence>